<name>A0AAV1UDB9_9STRA</name>
<dbReference type="InterPro" id="IPR029071">
    <property type="entry name" value="Ubiquitin-like_domsf"/>
</dbReference>
<feature type="compositionally biased region" description="Basic and acidic residues" evidence="1">
    <location>
        <begin position="90"/>
        <end position="99"/>
    </location>
</feature>
<dbReference type="EMBL" id="CAKLBY020000173">
    <property type="protein sequence ID" value="CAK7931350.1"/>
    <property type="molecule type" value="Genomic_DNA"/>
</dbReference>
<feature type="domain" description="Rad60/SUMO-like" evidence="2">
    <location>
        <begin position="354"/>
        <end position="409"/>
    </location>
</feature>
<dbReference type="Pfam" id="PF11976">
    <property type="entry name" value="Rad60-SLD"/>
    <property type="match status" value="2"/>
</dbReference>
<accession>A0AAV1UDB9</accession>
<reference evidence="3" key="1">
    <citation type="submission" date="2024-01" db="EMBL/GenBank/DDBJ databases">
        <authorList>
            <person name="Webb A."/>
        </authorList>
    </citation>
    <scope>NUCLEOTIDE SEQUENCE</scope>
    <source>
        <strain evidence="3">Pm1</strain>
    </source>
</reference>
<organism evidence="3 4">
    <name type="scientific">Peronospora matthiolae</name>
    <dbReference type="NCBI Taxonomy" id="2874970"/>
    <lineage>
        <taxon>Eukaryota</taxon>
        <taxon>Sar</taxon>
        <taxon>Stramenopiles</taxon>
        <taxon>Oomycota</taxon>
        <taxon>Peronosporomycetes</taxon>
        <taxon>Peronosporales</taxon>
        <taxon>Peronosporaceae</taxon>
        <taxon>Peronospora</taxon>
    </lineage>
</organism>
<proteinExistence type="predicted"/>
<comment type="caution">
    <text evidence="3">The sequence shown here is derived from an EMBL/GenBank/DDBJ whole genome shotgun (WGS) entry which is preliminary data.</text>
</comment>
<feature type="domain" description="Rad60/SUMO-like" evidence="2">
    <location>
        <begin position="272"/>
        <end position="327"/>
    </location>
</feature>
<evidence type="ECO:0000259" key="2">
    <source>
        <dbReference type="Pfam" id="PF11976"/>
    </source>
</evidence>
<dbReference type="Gene3D" id="3.10.20.90">
    <property type="entry name" value="Phosphatidylinositol 3-kinase Catalytic Subunit, Chain A, domain 1"/>
    <property type="match status" value="2"/>
</dbReference>
<evidence type="ECO:0000313" key="4">
    <source>
        <dbReference type="Proteomes" id="UP001162060"/>
    </source>
</evidence>
<evidence type="ECO:0000313" key="3">
    <source>
        <dbReference type="EMBL" id="CAK7931350.1"/>
    </source>
</evidence>
<protein>
    <recommendedName>
        <fullName evidence="2">Rad60/SUMO-like domain-containing protein</fullName>
    </recommendedName>
</protein>
<dbReference type="SUPFAM" id="SSF54236">
    <property type="entry name" value="Ubiquitin-like"/>
    <property type="match status" value="2"/>
</dbReference>
<dbReference type="InterPro" id="IPR022617">
    <property type="entry name" value="Rad60/SUMO-like_dom"/>
</dbReference>
<dbReference type="Proteomes" id="UP001162060">
    <property type="component" value="Unassembled WGS sequence"/>
</dbReference>
<gene>
    <name evidence="3" type="ORF">PM001_LOCUS16500</name>
</gene>
<feature type="region of interest" description="Disordered" evidence="1">
    <location>
        <begin position="1"/>
        <end position="99"/>
    </location>
</feature>
<evidence type="ECO:0000256" key="1">
    <source>
        <dbReference type="SAM" id="MobiDB-lite"/>
    </source>
</evidence>
<sequence length="411" mass="46101">MSSDEDVTLYSALDRNQKRQMMVSLSSSSDENGNDDDNSEGFSVLETPVKRRRYRVSLDTAAKSGESLDREGKGPVPLHSSDEDNDVDSPSEKEAERQRKLQLEREIRQKLDNDKVLNQTRAIMDKVLFTKRQTTVDNSEVISLDSDSCDDSDGANQFEAVVLPSPKLAQEARVVFRVRSNGGAVDEIAILKKDTFEQLYVSFCELHGLPRTAVTMSLHEKALAPEACVGGTLLDFDNFIEANVDFSKQVESKKKRYLRLRLVVFGRRSEVYKIDSTATIQKLHTSYCKRHDIADPDNVVMIMRNQELRLNERLDFYGLIDHDEISVKFGDSLVSRQTIALQLRFGEDDSEVHHVIPGAKVKVLLAKIAKLKGSEASKISLTIDGEEMTASQTFTSYDLEGGELIEVKIAS</sequence>
<dbReference type="AlphaFoldDB" id="A0AAV1UDB9"/>